<comment type="caution">
    <text evidence="1">The sequence shown here is derived from an EMBL/GenBank/DDBJ whole genome shotgun (WGS) entry which is preliminary data.</text>
</comment>
<accession>A0A8X7CFB8</accession>
<name>A0A8X7CFB8_9ARAC</name>
<feature type="non-terminal residue" evidence="1">
    <location>
        <position position="1"/>
    </location>
</feature>
<dbReference type="AlphaFoldDB" id="A0A8X7CFB8"/>
<evidence type="ECO:0000313" key="2">
    <source>
        <dbReference type="Proteomes" id="UP000886998"/>
    </source>
</evidence>
<evidence type="ECO:0000313" key="1">
    <source>
        <dbReference type="EMBL" id="GFY67068.1"/>
    </source>
</evidence>
<sequence length="131" mass="14956">MNADDPEDSSRYENADQQYCATSVSYLFEKLLDSSLDAKNKVRILKLVSEHLYHITSQYACKRNIVFYHKVVEAVIAILSGTTPCLVLENPTQQLRKGALDLVSYIGAKRLKLLQPDLLQRFFNVLISLYD</sequence>
<dbReference type="OrthoDB" id="10324370at2759"/>
<organism evidence="1 2">
    <name type="scientific">Trichonephila inaurata madagascariensis</name>
    <dbReference type="NCBI Taxonomy" id="2747483"/>
    <lineage>
        <taxon>Eukaryota</taxon>
        <taxon>Metazoa</taxon>
        <taxon>Ecdysozoa</taxon>
        <taxon>Arthropoda</taxon>
        <taxon>Chelicerata</taxon>
        <taxon>Arachnida</taxon>
        <taxon>Araneae</taxon>
        <taxon>Araneomorphae</taxon>
        <taxon>Entelegynae</taxon>
        <taxon>Araneoidea</taxon>
        <taxon>Nephilidae</taxon>
        <taxon>Trichonephila</taxon>
        <taxon>Trichonephila inaurata</taxon>
    </lineage>
</organism>
<reference evidence="1" key="1">
    <citation type="submission" date="2020-08" db="EMBL/GenBank/DDBJ databases">
        <title>Multicomponent nature underlies the extraordinary mechanical properties of spider dragline silk.</title>
        <authorList>
            <person name="Kono N."/>
            <person name="Nakamura H."/>
            <person name="Mori M."/>
            <person name="Yoshida Y."/>
            <person name="Ohtoshi R."/>
            <person name="Malay A.D."/>
            <person name="Moran D.A.P."/>
            <person name="Tomita M."/>
            <person name="Numata K."/>
            <person name="Arakawa K."/>
        </authorList>
    </citation>
    <scope>NUCLEOTIDE SEQUENCE</scope>
</reference>
<dbReference type="EMBL" id="BMAV01016358">
    <property type="protein sequence ID" value="GFY67068.1"/>
    <property type="molecule type" value="Genomic_DNA"/>
</dbReference>
<dbReference type="Proteomes" id="UP000886998">
    <property type="component" value="Unassembled WGS sequence"/>
</dbReference>
<proteinExistence type="predicted"/>
<gene>
    <name evidence="1" type="ORF">TNIN_219201</name>
</gene>
<protein>
    <submittedName>
        <fullName evidence="1">Uncharacterized protein</fullName>
    </submittedName>
</protein>
<keyword evidence="2" id="KW-1185">Reference proteome</keyword>